<feature type="chain" id="PRO_5040778751" description="Secreted protein" evidence="1">
    <location>
        <begin position="23"/>
        <end position="75"/>
    </location>
</feature>
<proteinExistence type="predicted"/>
<evidence type="ECO:0008006" key="4">
    <source>
        <dbReference type="Google" id="ProtNLM"/>
    </source>
</evidence>
<dbReference type="EMBL" id="JAMRXG010000011">
    <property type="protein sequence ID" value="MCM6776698.1"/>
    <property type="molecule type" value="Genomic_DNA"/>
</dbReference>
<dbReference type="Proteomes" id="UP001139157">
    <property type="component" value="Unassembled WGS sequence"/>
</dbReference>
<dbReference type="RefSeq" id="WP_251915005.1">
    <property type="nucleotide sequence ID" value="NZ_JAMRXG010000011.1"/>
</dbReference>
<sequence>MKYFGIRTLAAGVAVLAIGAGAAPALGAGIPLESATNSSATEVNGTTVDSGSSKSLSELLLSGSTGKKCPPASTC</sequence>
<organism evidence="2 3">
    <name type="scientific">Nocardia pulmonis</name>
    <dbReference type="NCBI Taxonomy" id="2951408"/>
    <lineage>
        <taxon>Bacteria</taxon>
        <taxon>Bacillati</taxon>
        <taxon>Actinomycetota</taxon>
        <taxon>Actinomycetes</taxon>
        <taxon>Mycobacteriales</taxon>
        <taxon>Nocardiaceae</taxon>
        <taxon>Nocardia</taxon>
    </lineage>
</organism>
<reference evidence="2" key="1">
    <citation type="submission" date="2022-06" db="EMBL/GenBank/DDBJ databases">
        <title>Novel species in genus nocardia.</title>
        <authorList>
            <person name="Li F."/>
        </authorList>
    </citation>
    <scope>NUCLEOTIDE SEQUENCE</scope>
    <source>
        <strain evidence="2">CDC141</strain>
    </source>
</reference>
<dbReference type="AlphaFoldDB" id="A0A9X2EEE0"/>
<protein>
    <recommendedName>
        <fullName evidence="4">Secreted protein</fullName>
    </recommendedName>
</protein>
<name>A0A9X2EEE0_9NOCA</name>
<keyword evidence="1" id="KW-0732">Signal</keyword>
<gene>
    <name evidence="2" type="ORF">NDR86_24725</name>
</gene>
<comment type="caution">
    <text evidence="2">The sequence shown here is derived from an EMBL/GenBank/DDBJ whole genome shotgun (WGS) entry which is preliminary data.</text>
</comment>
<keyword evidence="3" id="KW-1185">Reference proteome</keyword>
<evidence type="ECO:0000313" key="2">
    <source>
        <dbReference type="EMBL" id="MCM6776698.1"/>
    </source>
</evidence>
<evidence type="ECO:0000256" key="1">
    <source>
        <dbReference type="SAM" id="SignalP"/>
    </source>
</evidence>
<evidence type="ECO:0000313" key="3">
    <source>
        <dbReference type="Proteomes" id="UP001139157"/>
    </source>
</evidence>
<feature type="signal peptide" evidence="1">
    <location>
        <begin position="1"/>
        <end position="22"/>
    </location>
</feature>
<accession>A0A9X2EEE0</accession>